<protein>
    <submittedName>
        <fullName evidence="8">MFS transporter</fullName>
    </submittedName>
</protein>
<keyword evidence="5 6" id="KW-0472">Membrane</keyword>
<proteinExistence type="predicted"/>
<evidence type="ECO:0000256" key="3">
    <source>
        <dbReference type="ARBA" id="ARBA00022692"/>
    </source>
</evidence>
<comment type="subcellular location">
    <subcellularLocation>
        <location evidence="1">Cell membrane</location>
        <topology evidence="1">Multi-pass membrane protein</topology>
    </subcellularLocation>
</comment>
<dbReference type="RefSeq" id="WP_125963869.1">
    <property type="nucleotide sequence ID" value="NZ_QXGM01000002.1"/>
</dbReference>
<feature type="transmembrane region" description="Helical" evidence="6">
    <location>
        <begin position="59"/>
        <end position="78"/>
    </location>
</feature>
<dbReference type="EMBL" id="QXGM01000002">
    <property type="protein sequence ID" value="RSX55209.1"/>
    <property type="molecule type" value="Genomic_DNA"/>
</dbReference>
<feature type="transmembrane region" description="Helical" evidence="6">
    <location>
        <begin position="346"/>
        <end position="373"/>
    </location>
</feature>
<evidence type="ECO:0000256" key="5">
    <source>
        <dbReference type="ARBA" id="ARBA00023136"/>
    </source>
</evidence>
<feature type="transmembrane region" description="Helical" evidence="6">
    <location>
        <begin position="175"/>
        <end position="200"/>
    </location>
</feature>
<feature type="transmembrane region" description="Helical" evidence="6">
    <location>
        <begin position="385"/>
        <end position="407"/>
    </location>
</feature>
<dbReference type="PANTHER" id="PTHR23513:SF11">
    <property type="entry name" value="STAPHYLOFERRIN A TRANSPORTER"/>
    <property type="match status" value="1"/>
</dbReference>
<dbReference type="PANTHER" id="PTHR23513">
    <property type="entry name" value="INTEGRAL MEMBRANE EFFLUX PROTEIN-RELATED"/>
    <property type="match status" value="1"/>
</dbReference>
<feature type="transmembrane region" description="Helical" evidence="6">
    <location>
        <begin position="90"/>
        <end position="110"/>
    </location>
</feature>
<dbReference type="InterPro" id="IPR011701">
    <property type="entry name" value="MFS"/>
</dbReference>
<keyword evidence="2" id="KW-1003">Cell membrane</keyword>
<feature type="transmembrane region" description="Helical" evidence="6">
    <location>
        <begin position="320"/>
        <end position="340"/>
    </location>
</feature>
<feature type="transmembrane region" description="Helical" evidence="6">
    <location>
        <begin position="413"/>
        <end position="431"/>
    </location>
</feature>
<dbReference type="Gene3D" id="1.20.1250.20">
    <property type="entry name" value="MFS general substrate transporter like domains"/>
    <property type="match status" value="1"/>
</dbReference>
<evidence type="ECO:0000259" key="7">
    <source>
        <dbReference type="PROSITE" id="PS50850"/>
    </source>
</evidence>
<evidence type="ECO:0000256" key="1">
    <source>
        <dbReference type="ARBA" id="ARBA00004651"/>
    </source>
</evidence>
<comment type="caution">
    <text evidence="8">The sequence shown here is derived from an EMBL/GenBank/DDBJ whole genome shotgun (WGS) entry which is preliminary data.</text>
</comment>
<name>A0A430FQT8_9BIFI</name>
<dbReference type="InterPro" id="IPR036259">
    <property type="entry name" value="MFS_trans_sf"/>
</dbReference>
<feature type="transmembrane region" description="Helical" evidence="6">
    <location>
        <begin position="293"/>
        <end position="313"/>
    </location>
</feature>
<evidence type="ECO:0000313" key="8">
    <source>
        <dbReference type="EMBL" id="RSX55209.1"/>
    </source>
</evidence>
<dbReference type="GO" id="GO:0005886">
    <property type="term" value="C:plasma membrane"/>
    <property type="evidence" value="ECO:0007669"/>
    <property type="project" value="UniProtKB-SubCell"/>
</dbReference>
<dbReference type="InterPro" id="IPR020846">
    <property type="entry name" value="MFS_dom"/>
</dbReference>
<evidence type="ECO:0000256" key="6">
    <source>
        <dbReference type="SAM" id="Phobius"/>
    </source>
</evidence>
<dbReference type="PROSITE" id="PS50850">
    <property type="entry name" value="MFS"/>
    <property type="match status" value="1"/>
</dbReference>
<evidence type="ECO:0000313" key="9">
    <source>
        <dbReference type="Proteomes" id="UP000287609"/>
    </source>
</evidence>
<evidence type="ECO:0000256" key="4">
    <source>
        <dbReference type="ARBA" id="ARBA00022989"/>
    </source>
</evidence>
<keyword evidence="4 6" id="KW-1133">Transmembrane helix</keyword>
<keyword evidence="9" id="KW-1185">Reference proteome</keyword>
<dbReference type="AlphaFoldDB" id="A0A430FQT8"/>
<dbReference type="OrthoDB" id="4965946at2"/>
<gene>
    <name evidence="8" type="ORF">D2E26_1263</name>
</gene>
<accession>A0A430FQT8</accession>
<feature type="domain" description="Major facilitator superfamily (MFS) profile" evidence="7">
    <location>
        <begin position="259"/>
        <end position="449"/>
    </location>
</feature>
<feature type="transmembrane region" description="Helical" evidence="6">
    <location>
        <begin position="27"/>
        <end position="52"/>
    </location>
</feature>
<keyword evidence="3 6" id="KW-0812">Transmembrane</keyword>
<dbReference type="GO" id="GO:0022857">
    <property type="term" value="F:transmembrane transporter activity"/>
    <property type="evidence" value="ECO:0007669"/>
    <property type="project" value="InterPro"/>
</dbReference>
<feature type="transmembrane region" description="Helical" evidence="6">
    <location>
        <begin position="260"/>
        <end position="281"/>
    </location>
</feature>
<dbReference type="Proteomes" id="UP000287609">
    <property type="component" value="Unassembled WGS sequence"/>
</dbReference>
<dbReference type="SUPFAM" id="SSF103473">
    <property type="entry name" value="MFS general substrate transporter"/>
    <property type="match status" value="1"/>
</dbReference>
<organism evidence="8 9">
    <name type="scientific">Bifidobacterium dolichotidis</name>
    <dbReference type="NCBI Taxonomy" id="2306976"/>
    <lineage>
        <taxon>Bacteria</taxon>
        <taxon>Bacillati</taxon>
        <taxon>Actinomycetota</taxon>
        <taxon>Actinomycetes</taxon>
        <taxon>Bifidobacteriales</taxon>
        <taxon>Bifidobacteriaceae</taxon>
        <taxon>Bifidobacterium</taxon>
    </lineage>
</organism>
<feature type="transmembrane region" description="Helical" evidence="6">
    <location>
        <begin position="117"/>
        <end position="134"/>
    </location>
</feature>
<evidence type="ECO:0000256" key="2">
    <source>
        <dbReference type="ARBA" id="ARBA00022475"/>
    </source>
</evidence>
<sequence length="449" mass="47168">MTAASSITKTGASEPCEKKLSAYESYMAWFTADSATAVGLALRTLAISLVAFTISQSTVLAGWLGTGALAVQQVLGIFGGTFTDRHERKTLVIVNAFAGTLLWGTVAILLVTGNLSFAVLTTLTLIACAINGFLGSAADAMLRSIVPISAYPKARSLNEGRDATINMMSNPLSGLLYGLFIWLPFAASALAYAVAGVAALGLRKDVPQRKVTSQCKAATVADEAQRLAGTDQSAQESNSFKEFVADFKEGWVWSFSKRTVLVVLTAASLLNFGVNGIQYAIQLHLIATGTPAMSIGLIGGAISFMMLVGSCIAARISNRISAGMATCVSFAFIALAALALPLLDSYWYMLVFNALLGLPVPLVNAMMLGFIFAKAPQHMQGRITVTLTVPAQILSMFCSAIAGMLLAATGFTFALAAFASVTLCAAILTLCSKNIRAIPCAQQWPDAHI</sequence>
<reference evidence="8 9" key="1">
    <citation type="submission" date="2018-09" db="EMBL/GenBank/DDBJ databases">
        <title>Characterization of the phylogenetic diversity of five novel species belonging to the genus Bifidobacterium.</title>
        <authorList>
            <person name="Lugli G.A."/>
            <person name="Duranti S."/>
            <person name="Milani C."/>
        </authorList>
    </citation>
    <scope>NUCLEOTIDE SEQUENCE [LARGE SCALE GENOMIC DNA]</scope>
    <source>
        <strain evidence="8 9">2036B</strain>
    </source>
</reference>
<dbReference type="Pfam" id="PF07690">
    <property type="entry name" value="MFS_1"/>
    <property type="match status" value="1"/>
</dbReference>